<organism evidence="1 2">
    <name type="scientific">Candidatus Kaiserbacteria bacterium CG_4_8_14_3_um_filter_38_9</name>
    <dbReference type="NCBI Taxonomy" id="1974599"/>
    <lineage>
        <taxon>Bacteria</taxon>
        <taxon>Candidatus Kaiseribacteriota</taxon>
    </lineage>
</organism>
<dbReference type="Pfam" id="PF12686">
    <property type="entry name" value="DUF3800"/>
    <property type="match status" value="1"/>
</dbReference>
<dbReference type="InterPro" id="IPR024524">
    <property type="entry name" value="DUF3800"/>
</dbReference>
<dbReference type="Proteomes" id="UP000230837">
    <property type="component" value="Unassembled WGS sequence"/>
</dbReference>
<proteinExistence type="predicted"/>
<comment type="caution">
    <text evidence="1">The sequence shown here is derived from an EMBL/GenBank/DDBJ whole genome shotgun (WGS) entry which is preliminary data.</text>
</comment>
<evidence type="ECO:0000313" key="1">
    <source>
        <dbReference type="EMBL" id="PIW97263.1"/>
    </source>
</evidence>
<dbReference type="EMBL" id="PFHR01000032">
    <property type="protein sequence ID" value="PIW97263.1"/>
    <property type="molecule type" value="Genomic_DNA"/>
</dbReference>
<name>A0A2M7IPM1_9BACT</name>
<reference evidence="2" key="1">
    <citation type="submission" date="2017-09" db="EMBL/GenBank/DDBJ databases">
        <title>Depth-based differentiation of microbial function through sediment-hosted aquifers and enrichment of novel symbionts in the deep terrestrial subsurface.</title>
        <authorList>
            <person name="Probst A.J."/>
            <person name="Ladd B."/>
            <person name="Jarett J.K."/>
            <person name="Geller-Mcgrath D.E."/>
            <person name="Sieber C.M.K."/>
            <person name="Emerson J.B."/>
            <person name="Anantharaman K."/>
            <person name="Thomas B.C."/>
            <person name="Malmstrom R."/>
            <person name="Stieglmeier M."/>
            <person name="Klingl A."/>
            <person name="Woyke T."/>
            <person name="Ryan C.M."/>
            <person name="Banfield J.F."/>
        </authorList>
    </citation>
    <scope>NUCLEOTIDE SEQUENCE [LARGE SCALE GENOMIC DNA]</scope>
</reference>
<dbReference type="AlphaFoldDB" id="A0A2M7IPM1"/>
<gene>
    <name evidence="1" type="ORF">COZ82_00535</name>
</gene>
<sequence>MNTINVYCDESNHLESDGISPMVLGAVFGQVEEIKTANTRIREIKVRHGIDPHTEIKWTKVSPNKIQFYLDLIDYFFDSDDLHFRAVIVNKAELDHEGFNQTHDDFYYKIYFELLKRILSPSDRYNVYLDIKDTRGGKKVKKLRDILSNNMYDFDGDIVQRIQQVHSHEVDVLQLSDILIGALQFLNRQDVRSEAKQKIVERIKQRSGYDLKRSTLLREEKMNLFYWRGQLNNS</sequence>
<accession>A0A2M7IPM1</accession>
<evidence type="ECO:0000313" key="2">
    <source>
        <dbReference type="Proteomes" id="UP000230837"/>
    </source>
</evidence>
<protein>
    <submittedName>
        <fullName evidence="1">DUF3800 domain-containing protein</fullName>
    </submittedName>
</protein>